<evidence type="ECO:0000256" key="2">
    <source>
        <dbReference type="ARBA" id="ARBA00022670"/>
    </source>
</evidence>
<dbReference type="Proteomes" id="UP000075884">
    <property type="component" value="Unassembled WGS sequence"/>
</dbReference>
<accession>A0A182N6E1</accession>
<dbReference type="Gene3D" id="3.40.50.1820">
    <property type="entry name" value="alpha/beta hydrolase"/>
    <property type="match status" value="1"/>
</dbReference>
<dbReference type="Pfam" id="PF05577">
    <property type="entry name" value="Peptidase_S28"/>
    <property type="match status" value="1"/>
</dbReference>
<dbReference type="SUPFAM" id="SSF53474">
    <property type="entry name" value="alpha/beta-Hydrolases"/>
    <property type="match status" value="1"/>
</dbReference>
<keyword evidence="5" id="KW-0325">Glycoprotein</keyword>
<evidence type="ECO:0000313" key="7">
    <source>
        <dbReference type="Proteomes" id="UP000075884"/>
    </source>
</evidence>
<dbReference type="AlphaFoldDB" id="A0A182N6E1"/>
<proteinExistence type="inferred from homology"/>
<dbReference type="STRING" id="7168.A0A182N6E1"/>
<evidence type="ECO:0000256" key="5">
    <source>
        <dbReference type="ARBA" id="ARBA00023180"/>
    </source>
</evidence>
<dbReference type="InterPro" id="IPR042269">
    <property type="entry name" value="Ser_carbopepase_S28_SKS"/>
</dbReference>
<keyword evidence="3" id="KW-0732">Signal</keyword>
<evidence type="ECO:0000256" key="3">
    <source>
        <dbReference type="ARBA" id="ARBA00022729"/>
    </source>
</evidence>
<keyword evidence="2" id="KW-0645">Protease</keyword>
<dbReference type="GO" id="GO:0008239">
    <property type="term" value="F:dipeptidyl-peptidase activity"/>
    <property type="evidence" value="ECO:0007669"/>
    <property type="project" value="TreeGrafter"/>
</dbReference>
<name>A0A182N6E1_9DIPT</name>
<evidence type="ECO:0000256" key="4">
    <source>
        <dbReference type="ARBA" id="ARBA00022801"/>
    </source>
</evidence>
<evidence type="ECO:0000313" key="6">
    <source>
        <dbReference type="EnsemblMetazoa" id="ADIR003213-PA"/>
    </source>
</evidence>
<dbReference type="VEuPathDB" id="VectorBase:ADIR003213"/>
<keyword evidence="7" id="KW-1185">Reference proteome</keyword>
<dbReference type="GO" id="GO:0006508">
    <property type="term" value="P:proteolysis"/>
    <property type="evidence" value="ECO:0007669"/>
    <property type="project" value="UniProtKB-KW"/>
</dbReference>
<sequence length="498" mass="56490">MVVYRTITNECTRKRVSVTVAMKGGVLLALVAVLAACSGDAVRAASGQQRLVREAWFETRVDHFNPRNQDKFAMRYYINDEHAYARGPIFIVVGTTAPVLTRWITEGLFYDTAYLEGAYLFANELRYFGYSQPVENAETENMDFLNTDQALADLAEWITYLKETYVSNPTAKVILMGTSFGGALATRFRQKYPHLANGVWVSSGAIEANLAFVGYNEALGNSIREYGSDACYSTIWSGFRVAQNMVQLGLSELLSTEFHLCDPLDTDNALDVRAFLLGLRDDIEFEMLHLRNVNSIREMCAELEQQRDTSLNALIDWFAREHQYEQCVHLNFDRYMQRFVETDFNTANMQAGHRQRLWLQCTEEGFFPTTAGSEEQPFGNMIDTGFFVQVCQRAFGEWLTADVIDRQLRSTNTRFGGLQPAIERAHFTNGGVDPYRVGSPLTDLNAKAPATVIPQTFVSPDLDSIDYVYDSEELIAAKERTRTLIDVWIFEDFEPIHV</sequence>
<dbReference type="InterPro" id="IPR029058">
    <property type="entry name" value="AB_hydrolase_fold"/>
</dbReference>
<comment type="similarity">
    <text evidence="1">Belongs to the peptidase S28 family.</text>
</comment>
<dbReference type="Gene3D" id="1.20.120.980">
    <property type="entry name" value="Serine carboxypeptidase S28, SKS domain"/>
    <property type="match status" value="1"/>
</dbReference>
<reference evidence="7" key="1">
    <citation type="submission" date="2013-03" db="EMBL/GenBank/DDBJ databases">
        <title>The Genome Sequence of Anopheles dirus WRAIR2.</title>
        <authorList>
            <consortium name="The Broad Institute Genomics Platform"/>
            <person name="Neafsey D.E."/>
            <person name="Walton C."/>
            <person name="Walker B."/>
            <person name="Young S.K."/>
            <person name="Zeng Q."/>
            <person name="Gargeya S."/>
            <person name="Fitzgerald M."/>
            <person name="Haas B."/>
            <person name="Abouelleil A."/>
            <person name="Allen A.W."/>
            <person name="Alvarado L."/>
            <person name="Arachchi H.M."/>
            <person name="Berlin A.M."/>
            <person name="Chapman S.B."/>
            <person name="Gainer-Dewar J."/>
            <person name="Goldberg J."/>
            <person name="Griggs A."/>
            <person name="Gujja S."/>
            <person name="Hansen M."/>
            <person name="Howarth C."/>
            <person name="Imamovic A."/>
            <person name="Ireland A."/>
            <person name="Larimer J."/>
            <person name="McCowan C."/>
            <person name="Murphy C."/>
            <person name="Pearson M."/>
            <person name="Poon T.W."/>
            <person name="Priest M."/>
            <person name="Roberts A."/>
            <person name="Saif S."/>
            <person name="Shea T."/>
            <person name="Sisk P."/>
            <person name="Sykes S."/>
            <person name="Wortman J."/>
            <person name="Nusbaum C."/>
            <person name="Birren B."/>
        </authorList>
    </citation>
    <scope>NUCLEOTIDE SEQUENCE [LARGE SCALE GENOMIC DNA]</scope>
    <source>
        <strain evidence="7">WRAIR2</strain>
    </source>
</reference>
<dbReference type="PANTHER" id="PTHR11010">
    <property type="entry name" value="PROTEASE S28 PRO-X CARBOXYPEPTIDASE-RELATED"/>
    <property type="match status" value="1"/>
</dbReference>
<dbReference type="PANTHER" id="PTHR11010:SF5">
    <property type="entry name" value="RE36938P-RELATED"/>
    <property type="match status" value="1"/>
</dbReference>
<reference evidence="6" key="2">
    <citation type="submission" date="2020-05" db="UniProtKB">
        <authorList>
            <consortium name="EnsemblMetazoa"/>
        </authorList>
    </citation>
    <scope>IDENTIFICATION</scope>
    <source>
        <strain evidence="6">WRAIR2</strain>
    </source>
</reference>
<organism evidence="6 7">
    <name type="scientific">Anopheles dirus</name>
    <dbReference type="NCBI Taxonomy" id="7168"/>
    <lineage>
        <taxon>Eukaryota</taxon>
        <taxon>Metazoa</taxon>
        <taxon>Ecdysozoa</taxon>
        <taxon>Arthropoda</taxon>
        <taxon>Hexapoda</taxon>
        <taxon>Insecta</taxon>
        <taxon>Pterygota</taxon>
        <taxon>Neoptera</taxon>
        <taxon>Endopterygota</taxon>
        <taxon>Diptera</taxon>
        <taxon>Nematocera</taxon>
        <taxon>Culicoidea</taxon>
        <taxon>Culicidae</taxon>
        <taxon>Anophelinae</taxon>
        <taxon>Anopheles</taxon>
    </lineage>
</organism>
<dbReference type="InterPro" id="IPR008758">
    <property type="entry name" value="Peptidase_S28"/>
</dbReference>
<evidence type="ECO:0000256" key="1">
    <source>
        <dbReference type="ARBA" id="ARBA00011079"/>
    </source>
</evidence>
<protein>
    <submittedName>
        <fullName evidence="6">Uncharacterized protein</fullName>
    </submittedName>
</protein>
<dbReference type="EnsemblMetazoa" id="ADIR003213-RA">
    <property type="protein sequence ID" value="ADIR003213-PA"/>
    <property type="gene ID" value="ADIR003213"/>
</dbReference>
<keyword evidence="4" id="KW-0378">Hydrolase</keyword>
<dbReference type="GO" id="GO:0070008">
    <property type="term" value="F:serine-type exopeptidase activity"/>
    <property type="evidence" value="ECO:0007669"/>
    <property type="project" value="InterPro"/>
</dbReference>